<evidence type="ECO:0000256" key="1">
    <source>
        <dbReference type="PIRSR" id="PIRSR002703-1"/>
    </source>
</evidence>
<feature type="signal peptide" evidence="2">
    <location>
        <begin position="1"/>
        <end position="34"/>
    </location>
</feature>
<dbReference type="PROSITE" id="PS51367">
    <property type="entry name" value="THAUMATIN_2"/>
    <property type="match status" value="1"/>
</dbReference>
<name>A0A7N0U2V1_KALFE</name>
<dbReference type="EnsemblPlants" id="Kaladp0053s0154.1.v1.1">
    <property type="protein sequence ID" value="Kaladp0053s0154.1.v1.1.CDS.1"/>
    <property type="gene ID" value="Kaladp0053s0154.v1.1"/>
</dbReference>
<evidence type="ECO:0000256" key="2">
    <source>
        <dbReference type="SAM" id="SignalP"/>
    </source>
</evidence>
<dbReference type="Gramene" id="Kaladp0053s0154.1.v1.1">
    <property type="protein sequence ID" value="Kaladp0053s0154.1.v1.1.CDS.1"/>
    <property type="gene ID" value="Kaladp0053s0154.v1.1"/>
</dbReference>
<dbReference type="PIRSF" id="PIRSF002703">
    <property type="entry name" value="Thaumatin"/>
    <property type="match status" value="1"/>
</dbReference>
<dbReference type="FunFam" id="2.60.110.10:FF:000004">
    <property type="entry name" value="THAUMATIN-LIKE PROTEIN 1"/>
    <property type="match status" value="1"/>
</dbReference>
<dbReference type="Gene3D" id="2.60.110.10">
    <property type="entry name" value="Thaumatin"/>
    <property type="match status" value="1"/>
</dbReference>
<dbReference type="PRINTS" id="PR00347">
    <property type="entry name" value="THAUMATIN"/>
</dbReference>
<feature type="disulfide bond" evidence="1">
    <location>
        <begin position="106"/>
        <end position="113"/>
    </location>
</feature>
<dbReference type="InterPro" id="IPR001938">
    <property type="entry name" value="Thaumatin"/>
</dbReference>
<feature type="disulfide bond" evidence="1">
    <location>
        <begin position="43"/>
        <end position="256"/>
    </location>
</feature>
<feature type="disulfide bond" evidence="1">
    <location>
        <begin position="176"/>
        <end position="191"/>
    </location>
</feature>
<protein>
    <recommendedName>
        <fullName evidence="5">Thaumatin-like protein</fullName>
    </recommendedName>
</protein>
<dbReference type="SUPFAM" id="SSF49870">
    <property type="entry name" value="Osmotin, thaumatin-like protein"/>
    <property type="match status" value="1"/>
</dbReference>
<feature type="disulfide bond" evidence="1">
    <location>
        <begin position="205"/>
        <end position="215"/>
    </location>
</feature>
<organism evidence="3 4">
    <name type="scientific">Kalanchoe fedtschenkoi</name>
    <name type="common">Lavender scallops</name>
    <name type="synonym">South American air plant</name>
    <dbReference type="NCBI Taxonomy" id="63787"/>
    <lineage>
        <taxon>Eukaryota</taxon>
        <taxon>Viridiplantae</taxon>
        <taxon>Streptophyta</taxon>
        <taxon>Embryophyta</taxon>
        <taxon>Tracheophyta</taxon>
        <taxon>Spermatophyta</taxon>
        <taxon>Magnoliopsida</taxon>
        <taxon>eudicotyledons</taxon>
        <taxon>Gunneridae</taxon>
        <taxon>Pentapetalae</taxon>
        <taxon>Saxifragales</taxon>
        <taxon>Crassulaceae</taxon>
        <taxon>Kalanchoe</taxon>
    </lineage>
</organism>
<evidence type="ECO:0008006" key="5">
    <source>
        <dbReference type="Google" id="ProtNLM"/>
    </source>
</evidence>
<keyword evidence="4" id="KW-1185">Reference proteome</keyword>
<evidence type="ECO:0000313" key="3">
    <source>
        <dbReference type="EnsemblPlants" id="Kaladp0053s0154.1.v1.1.CDS.1"/>
    </source>
</evidence>
<feature type="disulfide bond" evidence="1">
    <location>
        <begin position="195"/>
        <end position="204"/>
    </location>
</feature>
<proteinExistence type="predicted"/>
<feature type="chain" id="PRO_5029886376" description="Thaumatin-like protein" evidence="2">
    <location>
        <begin position="35"/>
        <end position="262"/>
    </location>
</feature>
<keyword evidence="1" id="KW-1015">Disulfide bond</keyword>
<reference evidence="3" key="1">
    <citation type="submission" date="2021-01" db="UniProtKB">
        <authorList>
            <consortium name="EnsemblPlants"/>
        </authorList>
    </citation>
    <scope>IDENTIFICATION</scope>
</reference>
<feature type="disulfide bond" evidence="1">
    <location>
        <begin position="168"/>
        <end position="228"/>
    </location>
</feature>
<dbReference type="Proteomes" id="UP000594263">
    <property type="component" value="Unplaced"/>
</dbReference>
<dbReference type="Pfam" id="PF00314">
    <property type="entry name" value="Thaumatin"/>
    <property type="match status" value="1"/>
</dbReference>
<evidence type="ECO:0000313" key="4">
    <source>
        <dbReference type="Proteomes" id="UP000594263"/>
    </source>
</evidence>
<accession>A0A7N0U2V1</accession>
<sequence>MMITMMMSGCSSSMFFYLLLLLSTCCCFPPGVLPANLIFSNNCGYQVWPGLSSSSTSAALSTTGFALPVDSQPVSVATPATWNGRVWGRTGCTATRANLTCATADCGSGKLECAGAGPSSPATLAEFSIGAVNGQDLYDVSLVSGFNIPILVTPGGGGTGPDCKPTGCSANLSTVCPPELTVAVGSDDVACMSACDAFGDEQYCCRREYGTASKCKPTRYARFFKSVCPRAYSYPFDDATSTFYCGSSPDYLITFCASPTTT</sequence>
<dbReference type="PANTHER" id="PTHR31048">
    <property type="entry name" value="OS03G0233200 PROTEIN"/>
    <property type="match status" value="1"/>
</dbReference>
<feature type="disulfide bond" evidence="1">
    <location>
        <begin position="92"/>
        <end position="101"/>
    </location>
</feature>
<dbReference type="InterPro" id="IPR037176">
    <property type="entry name" value="Osmotin/thaumatin-like_sf"/>
</dbReference>
<keyword evidence="2" id="KW-0732">Signal</keyword>
<dbReference type="SMART" id="SM00205">
    <property type="entry name" value="THN"/>
    <property type="match status" value="1"/>
</dbReference>
<feature type="disulfide bond" evidence="1">
    <location>
        <begin position="163"/>
        <end position="245"/>
    </location>
</feature>
<dbReference type="AlphaFoldDB" id="A0A7N0U2V1"/>